<dbReference type="PANTHER" id="PTHR47549:SF1">
    <property type="entry name" value="GOLGI APPARATUS MEMBRANE PROTEIN TVP38"/>
    <property type="match status" value="1"/>
</dbReference>
<sequence>LMIAILMVVSCPPVLGYATSCTLCGVVYGVFKGWFVAAIGSIIGAAVTFLLYRFLLRDFAERLLQSNKKFKAFNRTLEYDGLFLLFLIRLCPLPFSVSNAALSAISSVSFKNFILASIMASPKIFSYTFSGAELEAIGENTSASSKFIHVMYIVLNIIITLSVAYYIYQRTMKRIAELE</sequence>
<comment type="similarity">
    <text evidence="3">Belongs to the TVP38/TMEM64 family.</text>
</comment>
<dbReference type="InterPro" id="IPR032816">
    <property type="entry name" value="VTT_dom"/>
</dbReference>
<evidence type="ECO:0000256" key="5">
    <source>
        <dbReference type="ARBA" id="ARBA00020673"/>
    </source>
</evidence>
<dbReference type="InterPro" id="IPR051076">
    <property type="entry name" value="Golgi_membrane_TVP38/TMEM64"/>
</dbReference>
<evidence type="ECO:0000256" key="3">
    <source>
        <dbReference type="ARBA" id="ARBA00008640"/>
    </source>
</evidence>
<comment type="subcellular location">
    <subcellularLocation>
        <location evidence="2">Golgi apparatus membrane</location>
        <topology evidence="2">Multi-pass membrane protein</topology>
    </subcellularLocation>
</comment>
<name>A0A1E4TI11_9ASCO</name>
<evidence type="ECO:0000256" key="4">
    <source>
        <dbReference type="ARBA" id="ARBA00013533"/>
    </source>
</evidence>
<keyword evidence="11" id="KW-0732">Signal</keyword>
<evidence type="ECO:0000256" key="9">
    <source>
        <dbReference type="ARBA" id="ARBA00023136"/>
    </source>
</evidence>
<feature type="signal peptide" evidence="11">
    <location>
        <begin position="1"/>
        <end position="16"/>
    </location>
</feature>
<feature type="transmembrane region" description="Helical" evidence="10">
    <location>
        <begin position="77"/>
        <end position="97"/>
    </location>
</feature>
<dbReference type="EMBL" id="KV453842">
    <property type="protein sequence ID" value="ODV91308.1"/>
    <property type="molecule type" value="Genomic_DNA"/>
</dbReference>
<evidence type="ECO:0000256" key="8">
    <source>
        <dbReference type="ARBA" id="ARBA00023034"/>
    </source>
</evidence>
<dbReference type="GO" id="GO:0016192">
    <property type="term" value="P:vesicle-mediated transport"/>
    <property type="evidence" value="ECO:0007669"/>
    <property type="project" value="TreeGrafter"/>
</dbReference>
<evidence type="ECO:0000256" key="6">
    <source>
        <dbReference type="ARBA" id="ARBA00022692"/>
    </source>
</evidence>
<keyword evidence="8" id="KW-0333">Golgi apparatus</keyword>
<reference evidence="14" key="1">
    <citation type="submission" date="2016-02" db="EMBL/GenBank/DDBJ databases">
        <title>Comparative genomics of biotechnologically important yeasts.</title>
        <authorList>
            <consortium name="DOE Joint Genome Institute"/>
            <person name="Riley R."/>
            <person name="Haridas S."/>
            <person name="Wolfe K.H."/>
            <person name="Lopes M.R."/>
            <person name="Hittinger C.T."/>
            <person name="Goker M."/>
            <person name="Salamov A."/>
            <person name="Wisecaver J."/>
            <person name="Long T.M."/>
            <person name="Aerts A.L."/>
            <person name="Barry K."/>
            <person name="Choi C."/>
            <person name="Clum A."/>
            <person name="Coughlan A.Y."/>
            <person name="Deshpande S."/>
            <person name="Douglass A.P."/>
            <person name="Hanson S.J."/>
            <person name="Klenk H.-P."/>
            <person name="Labutti K."/>
            <person name="Lapidus A."/>
            <person name="Lindquist E."/>
            <person name="Lipzen A."/>
            <person name="Meier-Kolthoff J.P."/>
            <person name="Ohm R.A."/>
            <person name="Otillar R.P."/>
            <person name="Pangilinan J."/>
            <person name="Peng Y."/>
            <person name="Rokas A."/>
            <person name="Rosa C.A."/>
            <person name="Scheuner C."/>
            <person name="Sibirny A.A."/>
            <person name="Slot J.C."/>
            <person name="Stielow J.B."/>
            <person name="Sun H."/>
            <person name="Kurtzman C.P."/>
            <person name="Blackwell M."/>
            <person name="Jeffries T.W."/>
            <person name="Grigoriev I.V."/>
        </authorList>
    </citation>
    <scope>NUCLEOTIDE SEQUENCE [LARGE SCALE GENOMIC DNA]</scope>
    <source>
        <strain evidence="14">NRRL Y-17796</strain>
    </source>
</reference>
<keyword evidence="7 10" id="KW-1133">Transmembrane helix</keyword>
<feature type="transmembrane region" description="Helical" evidence="10">
    <location>
        <begin position="34"/>
        <end position="56"/>
    </location>
</feature>
<evidence type="ECO:0000313" key="13">
    <source>
        <dbReference type="EMBL" id="ODV91308.1"/>
    </source>
</evidence>
<dbReference type="OrthoDB" id="166803at2759"/>
<evidence type="ECO:0000259" key="12">
    <source>
        <dbReference type="Pfam" id="PF09335"/>
    </source>
</evidence>
<feature type="transmembrane region" description="Helical" evidence="10">
    <location>
        <begin position="147"/>
        <end position="168"/>
    </location>
</feature>
<dbReference type="AlphaFoldDB" id="A0A1E4TI11"/>
<dbReference type="Pfam" id="PF09335">
    <property type="entry name" value="VTT_dom"/>
    <property type="match status" value="1"/>
</dbReference>
<comment type="function">
    <text evidence="1">Golgi membrane protein involved in vesicular trafficking and spindle migration.</text>
</comment>
<keyword evidence="6 10" id="KW-0812">Transmembrane</keyword>
<dbReference type="GO" id="GO:0000139">
    <property type="term" value="C:Golgi membrane"/>
    <property type="evidence" value="ECO:0007669"/>
    <property type="project" value="UniProtKB-SubCell"/>
</dbReference>
<evidence type="ECO:0000256" key="7">
    <source>
        <dbReference type="ARBA" id="ARBA00022989"/>
    </source>
</evidence>
<keyword evidence="9 10" id="KW-0472">Membrane</keyword>
<evidence type="ECO:0000256" key="1">
    <source>
        <dbReference type="ARBA" id="ARBA00002978"/>
    </source>
</evidence>
<keyword evidence="14" id="KW-1185">Reference proteome</keyword>
<feature type="non-terminal residue" evidence="13">
    <location>
        <position position="1"/>
    </location>
</feature>
<organism evidence="13 14">
    <name type="scientific">Tortispora caseinolytica NRRL Y-17796</name>
    <dbReference type="NCBI Taxonomy" id="767744"/>
    <lineage>
        <taxon>Eukaryota</taxon>
        <taxon>Fungi</taxon>
        <taxon>Dikarya</taxon>
        <taxon>Ascomycota</taxon>
        <taxon>Saccharomycotina</taxon>
        <taxon>Trigonopsidomycetes</taxon>
        <taxon>Trigonopsidales</taxon>
        <taxon>Trigonopsidaceae</taxon>
        <taxon>Tortispora</taxon>
    </lineage>
</organism>
<feature type="domain" description="VTT" evidence="12">
    <location>
        <begin position="22"/>
        <end position="132"/>
    </location>
</feature>
<protein>
    <recommendedName>
        <fullName evidence="4">Golgi apparatus membrane protein TVP38</fullName>
    </recommendedName>
    <alternativeName>
        <fullName evidence="5">Golgi apparatus membrane protein tvp38</fullName>
    </alternativeName>
</protein>
<evidence type="ECO:0000313" key="14">
    <source>
        <dbReference type="Proteomes" id="UP000095023"/>
    </source>
</evidence>
<evidence type="ECO:0000256" key="11">
    <source>
        <dbReference type="SAM" id="SignalP"/>
    </source>
</evidence>
<accession>A0A1E4TI11</accession>
<proteinExistence type="inferred from homology"/>
<feature type="non-terminal residue" evidence="13">
    <location>
        <position position="179"/>
    </location>
</feature>
<dbReference type="PANTHER" id="PTHR47549">
    <property type="entry name" value="GOLGI APPARATUS MEMBRANE PROTEIN TVP38-RELATED"/>
    <property type="match status" value="1"/>
</dbReference>
<feature type="chain" id="PRO_5009163212" description="Golgi apparatus membrane protein TVP38" evidence="11">
    <location>
        <begin position="17"/>
        <end position="179"/>
    </location>
</feature>
<gene>
    <name evidence="13" type="ORF">CANCADRAFT_19451</name>
</gene>
<evidence type="ECO:0000256" key="10">
    <source>
        <dbReference type="SAM" id="Phobius"/>
    </source>
</evidence>
<evidence type="ECO:0000256" key="2">
    <source>
        <dbReference type="ARBA" id="ARBA00004653"/>
    </source>
</evidence>
<dbReference type="GO" id="GO:0000022">
    <property type="term" value="P:mitotic spindle elongation"/>
    <property type="evidence" value="ECO:0007669"/>
    <property type="project" value="TreeGrafter"/>
</dbReference>
<dbReference type="Proteomes" id="UP000095023">
    <property type="component" value="Unassembled WGS sequence"/>
</dbReference>